<comment type="caution">
    <text evidence="1">The sequence shown here is derived from an EMBL/GenBank/DDBJ whole genome shotgun (WGS) entry which is preliminary data.</text>
</comment>
<gene>
    <name evidence="1" type="ORF">AAFF_G00305440</name>
</gene>
<feature type="non-terminal residue" evidence="1">
    <location>
        <position position="1"/>
    </location>
</feature>
<evidence type="ECO:0000313" key="2">
    <source>
        <dbReference type="Proteomes" id="UP001221898"/>
    </source>
</evidence>
<proteinExistence type="predicted"/>
<protein>
    <submittedName>
        <fullName evidence="1">Uncharacterized protein</fullName>
    </submittedName>
</protein>
<dbReference type="AlphaFoldDB" id="A0AAD7SPN2"/>
<accession>A0AAD7SPN2</accession>
<name>A0AAD7SPN2_9TELE</name>
<keyword evidence="2" id="KW-1185">Reference proteome</keyword>
<reference evidence="1" key="1">
    <citation type="journal article" date="2023" name="Science">
        <title>Genome structures resolve the early diversification of teleost fishes.</title>
        <authorList>
            <person name="Parey E."/>
            <person name="Louis A."/>
            <person name="Montfort J."/>
            <person name="Bouchez O."/>
            <person name="Roques C."/>
            <person name="Iampietro C."/>
            <person name="Lluch J."/>
            <person name="Castinel A."/>
            <person name="Donnadieu C."/>
            <person name="Desvignes T."/>
            <person name="Floi Bucao C."/>
            <person name="Jouanno E."/>
            <person name="Wen M."/>
            <person name="Mejri S."/>
            <person name="Dirks R."/>
            <person name="Jansen H."/>
            <person name="Henkel C."/>
            <person name="Chen W.J."/>
            <person name="Zahm M."/>
            <person name="Cabau C."/>
            <person name="Klopp C."/>
            <person name="Thompson A.W."/>
            <person name="Robinson-Rechavi M."/>
            <person name="Braasch I."/>
            <person name="Lecointre G."/>
            <person name="Bobe J."/>
            <person name="Postlethwait J.H."/>
            <person name="Berthelot C."/>
            <person name="Roest Crollius H."/>
            <person name="Guiguen Y."/>
        </authorList>
    </citation>
    <scope>NUCLEOTIDE SEQUENCE</scope>
    <source>
        <strain evidence="1">NC1722</strain>
    </source>
</reference>
<organism evidence="1 2">
    <name type="scientific">Aldrovandia affinis</name>
    <dbReference type="NCBI Taxonomy" id="143900"/>
    <lineage>
        <taxon>Eukaryota</taxon>
        <taxon>Metazoa</taxon>
        <taxon>Chordata</taxon>
        <taxon>Craniata</taxon>
        <taxon>Vertebrata</taxon>
        <taxon>Euteleostomi</taxon>
        <taxon>Actinopterygii</taxon>
        <taxon>Neopterygii</taxon>
        <taxon>Teleostei</taxon>
        <taxon>Notacanthiformes</taxon>
        <taxon>Halosauridae</taxon>
        <taxon>Aldrovandia</taxon>
    </lineage>
</organism>
<sequence>MMSHASESEFHDGPLALRRSGVLGGVAGDGDAGGGVVQGGDELRPPLEGLLLLVALLEVVTGQRQRLLDQVLGQVQVLGNAVCDAQAGVLIREQLAEQGPVPLRELAVLVVTVVCLYLHLHLHIHLHFLLWLLPSPQNAPVHVQAPLQGLSRVRLINGREGIGRATV</sequence>
<evidence type="ECO:0000313" key="1">
    <source>
        <dbReference type="EMBL" id="KAJ8406313.1"/>
    </source>
</evidence>
<dbReference type="EMBL" id="JAINUG010000044">
    <property type="protein sequence ID" value="KAJ8406313.1"/>
    <property type="molecule type" value="Genomic_DNA"/>
</dbReference>
<dbReference type="Proteomes" id="UP001221898">
    <property type="component" value="Unassembled WGS sequence"/>
</dbReference>